<gene>
    <name evidence="1" type="ORF">BFJ68_g18416</name>
</gene>
<evidence type="ECO:0000313" key="1">
    <source>
        <dbReference type="EMBL" id="RKK70001.1"/>
    </source>
</evidence>
<accession>A0A420MPM2</accession>
<evidence type="ECO:0000313" key="2">
    <source>
        <dbReference type="Proteomes" id="UP000285860"/>
    </source>
</evidence>
<dbReference type="EMBL" id="MRCY01001542">
    <property type="protein sequence ID" value="RKK70001.1"/>
    <property type="molecule type" value="Genomic_DNA"/>
</dbReference>
<proteinExistence type="predicted"/>
<dbReference type="Proteomes" id="UP000285860">
    <property type="component" value="Unassembled WGS sequence"/>
</dbReference>
<dbReference type="CDD" id="cd09272">
    <property type="entry name" value="RNase_HI_RT_Ty1"/>
    <property type="match status" value="1"/>
</dbReference>
<sequence length="140" mass="16051">MCSTLVRALSVGARRDKEQWPCLHVKQNTWGKPQPQKKQSGCEVCSKNLKEYKEVPELKTTVIFGDNQGAIAMSKNPQFHTRTKHIDIQHHYCREKVNDGTVEFQYISTGKQVADGLTKALPKDRFLLFRNALGLKERRP</sequence>
<dbReference type="VEuPathDB" id="FungiDB:HZS61_004603"/>
<name>A0A420MPM2_FUSOX</name>
<reference evidence="1 2" key="1">
    <citation type="journal article" date="2018" name="Sci. Rep.">
        <title>Characterisation of pathogen-specific regions and novel effector candidates in Fusarium oxysporum f. sp. cepae.</title>
        <authorList>
            <person name="Armitage A.D."/>
            <person name="Taylor A."/>
            <person name="Sobczyk M.K."/>
            <person name="Baxter L."/>
            <person name="Greenfield B.P."/>
            <person name="Bates H.J."/>
            <person name="Wilson F."/>
            <person name="Jackson A.C."/>
            <person name="Ott S."/>
            <person name="Harrison R.J."/>
            <person name="Clarkson J.P."/>
        </authorList>
    </citation>
    <scope>NUCLEOTIDE SEQUENCE [LARGE SCALE GENOMIC DNA]</scope>
    <source>
        <strain evidence="1 2">Fo_A28</strain>
    </source>
</reference>
<comment type="caution">
    <text evidence="1">The sequence shown here is derived from an EMBL/GenBank/DDBJ whole genome shotgun (WGS) entry which is preliminary data.</text>
</comment>
<protein>
    <recommendedName>
        <fullName evidence="3">Copia protein</fullName>
    </recommendedName>
</protein>
<evidence type="ECO:0008006" key="3">
    <source>
        <dbReference type="Google" id="ProtNLM"/>
    </source>
</evidence>
<organism evidence="1 2">
    <name type="scientific">Fusarium oxysporum</name>
    <name type="common">Fusarium vascular wilt</name>
    <dbReference type="NCBI Taxonomy" id="5507"/>
    <lineage>
        <taxon>Eukaryota</taxon>
        <taxon>Fungi</taxon>
        <taxon>Dikarya</taxon>
        <taxon>Ascomycota</taxon>
        <taxon>Pezizomycotina</taxon>
        <taxon>Sordariomycetes</taxon>
        <taxon>Hypocreomycetidae</taxon>
        <taxon>Hypocreales</taxon>
        <taxon>Nectriaceae</taxon>
        <taxon>Fusarium</taxon>
        <taxon>Fusarium oxysporum species complex</taxon>
    </lineage>
</organism>
<dbReference type="AlphaFoldDB" id="A0A420MPM2"/>